<gene>
    <name evidence="1" type="ORF">LCGC14_2036780</name>
</gene>
<dbReference type="InterPro" id="IPR011009">
    <property type="entry name" value="Kinase-like_dom_sf"/>
</dbReference>
<dbReference type="Gene3D" id="3.90.1200.10">
    <property type="match status" value="1"/>
</dbReference>
<dbReference type="InterPro" id="IPR004119">
    <property type="entry name" value="EcKL"/>
</dbReference>
<name>A0A0F9H6L7_9ZZZZ</name>
<reference evidence="1" key="1">
    <citation type="journal article" date="2015" name="Nature">
        <title>Complex archaea that bridge the gap between prokaryotes and eukaryotes.</title>
        <authorList>
            <person name="Spang A."/>
            <person name="Saw J.H."/>
            <person name="Jorgensen S.L."/>
            <person name="Zaremba-Niedzwiedzka K."/>
            <person name="Martijn J."/>
            <person name="Lind A.E."/>
            <person name="van Eijk R."/>
            <person name="Schleper C."/>
            <person name="Guy L."/>
            <person name="Ettema T.J."/>
        </authorList>
    </citation>
    <scope>NUCLEOTIDE SEQUENCE</scope>
</reference>
<dbReference type="EMBL" id="LAZR01023808">
    <property type="protein sequence ID" value="KKL77250.1"/>
    <property type="molecule type" value="Genomic_DNA"/>
</dbReference>
<comment type="caution">
    <text evidence="1">The sequence shown here is derived from an EMBL/GenBank/DDBJ whole genome shotgun (WGS) entry which is preliminary data.</text>
</comment>
<dbReference type="Pfam" id="PF02958">
    <property type="entry name" value="EcKL"/>
    <property type="match status" value="1"/>
</dbReference>
<protein>
    <recommendedName>
        <fullName evidence="2">CHK kinase-like domain-containing protein</fullName>
    </recommendedName>
</protein>
<accession>A0A0F9H6L7</accession>
<evidence type="ECO:0000313" key="1">
    <source>
        <dbReference type="EMBL" id="KKL77250.1"/>
    </source>
</evidence>
<dbReference type="SUPFAM" id="SSF56112">
    <property type="entry name" value="Protein kinase-like (PK-like)"/>
    <property type="match status" value="1"/>
</dbReference>
<dbReference type="AlphaFoldDB" id="A0A0F9H6L7"/>
<organism evidence="1">
    <name type="scientific">marine sediment metagenome</name>
    <dbReference type="NCBI Taxonomy" id="412755"/>
    <lineage>
        <taxon>unclassified sequences</taxon>
        <taxon>metagenomes</taxon>
        <taxon>ecological metagenomes</taxon>
    </lineage>
</organism>
<sequence length="225" mass="26084">YEQTKQAIISIADFHARWWDAPDLFSFAWMFKSWDETSTSYIDTFRNSWDLAVKSEEFLELLPEDGREAGEKIYKHFPELINDIRMDNLTMTHLDYRADNMFFDSENSEHPIITIDWGSLLVGRGIMDIAYLLALSIKIDLRRQIEKEMITLYLKRLEEKGITGFDFDMAWDDYLQALVGYVAFLPLAFTQLDNSDPRAIELGKASINRLFGAIIDNDATSILPS</sequence>
<proteinExistence type="predicted"/>
<evidence type="ECO:0008006" key="2">
    <source>
        <dbReference type="Google" id="ProtNLM"/>
    </source>
</evidence>
<feature type="non-terminal residue" evidence="1">
    <location>
        <position position="1"/>
    </location>
</feature>